<dbReference type="STRING" id="1838286.Verru16b_03071"/>
<dbReference type="Proteomes" id="UP000095228">
    <property type="component" value="Chromosome"/>
</dbReference>
<dbReference type="AlphaFoldDB" id="A0A1D8AYK7"/>
<keyword evidence="2" id="KW-1185">Reference proteome</keyword>
<gene>
    <name evidence="1" type="ORF">Verru16b_03071</name>
</gene>
<dbReference type="EMBL" id="CP016094">
    <property type="protein sequence ID" value="AOS45980.1"/>
    <property type="molecule type" value="Genomic_DNA"/>
</dbReference>
<reference evidence="1 2" key="1">
    <citation type="submission" date="2016-06" db="EMBL/GenBank/DDBJ databases">
        <title>Three novel species with peptidoglycan cell walls form the new genus Lacunisphaera gen. nov. in the family Opitutaceae of the verrucomicrobial subdivision 4.</title>
        <authorList>
            <person name="Rast P."/>
            <person name="Gloeckner I."/>
            <person name="Jogler M."/>
            <person name="Boedeker C."/>
            <person name="Jeske O."/>
            <person name="Wiegand S."/>
            <person name="Reinhardt R."/>
            <person name="Schumann P."/>
            <person name="Rohde M."/>
            <person name="Spring S."/>
            <person name="Gloeckner F.O."/>
            <person name="Jogler C."/>
        </authorList>
    </citation>
    <scope>NUCLEOTIDE SEQUENCE [LARGE SCALE GENOMIC DNA]</scope>
    <source>
        <strain evidence="1 2">IG16b</strain>
    </source>
</reference>
<proteinExistence type="predicted"/>
<evidence type="ECO:0000313" key="2">
    <source>
        <dbReference type="Proteomes" id="UP000095228"/>
    </source>
</evidence>
<name>A0A1D8AYK7_9BACT</name>
<accession>A0A1D8AYK7</accession>
<evidence type="ECO:0000313" key="1">
    <source>
        <dbReference type="EMBL" id="AOS45980.1"/>
    </source>
</evidence>
<dbReference type="KEGG" id="obg:Verru16b_03071"/>
<protein>
    <submittedName>
        <fullName evidence="1">Uncharacterized protein</fullName>
    </submittedName>
</protein>
<dbReference type="RefSeq" id="WP_157772450.1">
    <property type="nucleotide sequence ID" value="NZ_CP016094.1"/>
</dbReference>
<organism evidence="1 2">
    <name type="scientific">Lacunisphaera limnophila</name>
    <dbReference type="NCBI Taxonomy" id="1838286"/>
    <lineage>
        <taxon>Bacteria</taxon>
        <taxon>Pseudomonadati</taxon>
        <taxon>Verrucomicrobiota</taxon>
        <taxon>Opitutia</taxon>
        <taxon>Opitutales</taxon>
        <taxon>Opitutaceae</taxon>
        <taxon>Lacunisphaera</taxon>
    </lineage>
</organism>
<sequence length="100" mass="10215">MNKRVTTAADGPATSRSAGWVRVLAAVTAALLLPKCLLCLAGYLAVGMSLATAAPEMCGAIETGALAPDTAVGAALALAVAGWWWRRHRRALSDGSRPVA</sequence>